<dbReference type="AlphaFoldDB" id="A0A659QLI1"/>
<dbReference type="GO" id="GO:0030288">
    <property type="term" value="C:outer membrane-bounded periplasmic space"/>
    <property type="evidence" value="ECO:0007669"/>
    <property type="project" value="TreeGrafter"/>
</dbReference>
<dbReference type="NCBIfam" id="TIGR01409">
    <property type="entry name" value="TAT_signal_seq"/>
    <property type="match status" value="1"/>
</dbReference>
<dbReference type="Proteomes" id="UP000297846">
    <property type="component" value="Unassembled WGS sequence"/>
</dbReference>
<dbReference type="PANTHER" id="PTHR30504">
    <property type="entry name" value="GLUCANS BIOSYNTHESIS PROTEIN"/>
    <property type="match status" value="1"/>
</dbReference>
<comment type="caution">
    <text evidence="6">The sequence shown here is derived from an EMBL/GenBank/DDBJ whole genome shotgun (WGS) entry which is preliminary data.</text>
</comment>
<dbReference type="InterPro" id="IPR006311">
    <property type="entry name" value="TAT_signal"/>
</dbReference>
<dbReference type="InterPro" id="IPR007444">
    <property type="entry name" value="Glucan_biosyn_MdoG_C"/>
</dbReference>
<dbReference type="GO" id="GO:0003824">
    <property type="term" value="F:catalytic activity"/>
    <property type="evidence" value="ECO:0007669"/>
    <property type="project" value="InterPro"/>
</dbReference>
<accession>A0A659QLI1</accession>
<dbReference type="PANTHER" id="PTHR30504:SF3">
    <property type="entry name" value="GLUCANS BIOSYNTHESIS PROTEIN D"/>
    <property type="match status" value="1"/>
</dbReference>
<evidence type="ECO:0000256" key="3">
    <source>
        <dbReference type="ARBA" id="ARBA00022729"/>
    </source>
</evidence>
<organism evidence="6 7">
    <name type="scientific">Salmonella enterica subsp. enterica serovar Wilhelmsburg</name>
    <dbReference type="NCBI Taxonomy" id="1960126"/>
    <lineage>
        <taxon>Bacteria</taxon>
        <taxon>Pseudomonadati</taxon>
        <taxon>Pseudomonadota</taxon>
        <taxon>Gammaproteobacteria</taxon>
        <taxon>Enterobacterales</taxon>
        <taxon>Enterobacteriaceae</taxon>
        <taxon>Salmonella</taxon>
    </lineage>
</organism>
<dbReference type="Gene3D" id="2.70.98.10">
    <property type="match status" value="1"/>
</dbReference>
<evidence type="ECO:0000259" key="5">
    <source>
        <dbReference type="Pfam" id="PF04349"/>
    </source>
</evidence>
<dbReference type="GO" id="GO:0051274">
    <property type="term" value="P:beta-glucan biosynthetic process"/>
    <property type="evidence" value="ECO:0007669"/>
    <property type="project" value="TreeGrafter"/>
</dbReference>
<dbReference type="GO" id="GO:0030246">
    <property type="term" value="F:carbohydrate binding"/>
    <property type="evidence" value="ECO:0007669"/>
    <property type="project" value="InterPro"/>
</dbReference>
<dbReference type="SUPFAM" id="SSF74650">
    <property type="entry name" value="Galactose mutarotase-like"/>
    <property type="match status" value="1"/>
</dbReference>
<dbReference type="Pfam" id="PF04349">
    <property type="entry name" value="MdoG"/>
    <property type="match status" value="1"/>
</dbReference>
<feature type="domain" description="Glucan biosynthesis periplasmic MdoG C-terminal" evidence="5">
    <location>
        <begin position="45"/>
        <end position="136"/>
    </location>
</feature>
<reference evidence="6 7" key="1">
    <citation type="submission" date="2018-03" db="EMBL/GenBank/DDBJ databases">
        <title>Non-Typhoidal Salmonella genome sequencing and assembly.</title>
        <authorList>
            <person name="Matchawe C."/>
        </authorList>
    </citation>
    <scope>NUCLEOTIDE SEQUENCE [LARGE SCALE GENOMIC DNA]</scope>
    <source>
        <strain evidence="6 7">31evb</strain>
    </source>
</reference>
<dbReference type="PROSITE" id="PS51318">
    <property type="entry name" value="TAT"/>
    <property type="match status" value="1"/>
</dbReference>
<comment type="subcellular location">
    <subcellularLocation>
        <location evidence="1">Periplasm</location>
    </subcellularLocation>
</comment>
<evidence type="ECO:0000313" key="7">
    <source>
        <dbReference type="Proteomes" id="UP000297846"/>
    </source>
</evidence>
<evidence type="ECO:0000256" key="2">
    <source>
        <dbReference type="ARBA" id="ARBA00015372"/>
    </source>
</evidence>
<feature type="non-terminal residue" evidence="6">
    <location>
        <position position="142"/>
    </location>
</feature>
<dbReference type="InterPro" id="IPR011013">
    <property type="entry name" value="Gal_mutarotase_sf_dom"/>
</dbReference>
<proteinExistence type="predicted"/>
<evidence type="ECO:0000256" key="4">
    <source>
        <dbReference type="SAM" id="SignalP"/>
    </source>
</evidence>
<evidence type="ECO:0000313" key="6">
    <source>
        <dbReference type="EMBL" id="TGC87371.1"/>
    </source>
</evidence>
<dbReference type="RefSeq" id="WP_135420954.1">
    <property type="nucleotide sequence ID" value="NZ_PYKG01000070.1"/>
</dbReference>
<feature type="chain" id="PRO_5024947091" description="Glucans biosynthesis protein D" evidence="4">
    <location>
        <begin position="33"/>
        <end position="142"/>
    </location>
</feature>
<feature type="signal peptide" evidence="4">
    <location>
        <begin position="1"/>
        <end position="32"/>
    </location>
</feature>
<gene>
    <name evidence="6" type="primary">mdoD</name>
    <name evidence="6" type="synonym">opgD</name>
    <name evidence="6" type="ORF">C9F02_07765</name>
</gene>
<dbReference type="EMBL" id="PYKG01000070">
    <property type="protein sequence ID" value="TGC87371.1"/>
    <property type="molecule type" value="Genomic_DNA"/>
</dbReference>
<dbReference type="InterPro" id="IPR014438">
    <property type="entry name" value="Glucan_biosyn_MdoG/MdoD"/>
</dbReference>
<protein>
    <recommendedName>
        <fullName evidence="2">Glucans biosynthesis protein D</fullName>
    </recommendedName>
</protein>
<evidence type="ECO:0000256" key="1">
    <source>
        <dbReference type="ARBA" id="ARBA00004418"/>
    </source>
</evidence>
<dbReference type="InterPro" id="IPR014718">
    <property type="entry name" value="GH-type_carb-bd"/>
</dbReference>
<keyword evidence="3 4" id="KW-0732">Signal</keyword>
<sequence>MNRRRFIKGSMAMAAVCGSSGIASLFSQAAFAAESDIADGKIVRFDFAGLQSMAQALAKKPWGGAPVPLPDTLANLTPQAYNSIQYDAAHSLWNGVANRQLDIQFFHVGMGFRRRVRMFSVDTTTHLASENLFRPELLKYIV</sequence>
<name>A0A659QLI1_SALET</name>
<dbReference type="InterPro" id="IPR019546">
    <property type="entry name" value="TAT_signal_bac_arc"/>
</dbReference>